<dbReference type="Proteomes" id="UP000007306">
    <property type="component" value="Chromosome 2"/>
</dbReference>
<evidence type="ECO:0000256" key="1">
    <source>
        <dbReference type="SAM" id="MobiDB-lite"/>
    </source>
</evidence>
<organism evidence="2 3">
    <name type="scientific">Oryza glaberrima</name>
    <name type="common">African rice</name>
    <dbReference type="NCBI Taxonomy" id="4538"/>
    <lineage>
        <taxon>Eukaryota</taxon>
        <taxon>Viridiplantae</taxon>
        <taxon>Streptophyta</taxon>
        <taxon>Embryophyta</taxon>
        <taxon>Tracheophyta</taxon>
        <taxon>Spermatophyta</taxon>
        <taxon>Magnoliopsida</taxon>
        <taxon>Liliopsida</taxon>
        <taxon>Poales</taxon>
        <taxon>Poaceae</taxon>
        <taxon>BOP clade</taxon>
        <taxon>Oryzoideae</taxon>
        <taxon>Oryzeae</taxon>
        <taxon>Oryzinae</taxon>
        <taxon>Oryza</taxon>
    </lineage>
</organism>
<name>I1P2Z4_ORYGL</name>
<feature type="region of interest" description="Disordered" evidence="1">
    <location>
        <begin position="1"/>
        <end position="86"/>
    </location>
</feature>
<reference evidence="2 3" key="2">
    <citation type="submission" date="2018-04" db="EMBL/GenBank/DDBJ databases">
        <title>OglaRS2 (Oryza glaberrima Reference Sequence Version 2).</title>
        <authorList>
            <person name="Zhang J."/>
            <person name="Kudrna D."/>
            <person name="Lee S."/>
            <person name="Talag J."/>
            <person name="Rajasekar S."/>
            <person name="Wing R.A."/>
        </authorList>
    </citation>
    <scope>NUCLEOTIDE SEQUENCE [LARGE SCALE GENOMIC DNA]</scope>
    <source>
        <strain evidence="2 3">cv. IRGC 96717</strain>
    </source>
</reference>
<dbReference type="Gramene" id="ORGLA02G0235000.1">
    <property type="protein sequence ID" value="ORGLA02G0235000.1"/>
    <property type="gene ID" value="ORGLA02G0235000"/>
</dbReference>
<feature type="compositionally biased region" description="Gly residues" evidence="1">
    <location>
        <begin position="50"/>
        <end position="63"/>
    </location>
</feature>
<sequence>RDPRGPHCQPPLSFQSSLPSSSLSLFSGSGQTGAGARPREAGEEVRRRGGGGSGDDAGSGEQGGGDDDNAGAGEGIGGGEGEEAASATVSDLRTALRSSFTLALVSPDFHLFLNGTKLMADARGRKPPRRPRRVHLFHPCQRQVNFAASSRLEADVELEHAESMEKTQVFLARQRRRRRRRQEANEPSAAAAAALLPWMCSSGM</sequence>
<accession>I1P2Z4</accession>
<evidence type="ECO:0000313" key="2">
    <source>
        <dbReference type="EnsemblPlants" id="ORGLA02G0235000.1"/>
    </source>
</evidence>
<dbReference type="STRING" id="4538.I1P2Z4"/>
<proteinExistence type="predicted"/>
<feature type="compositionally biased region" description="Basic and acidic residues" evidence="1">
    <location>
        <begin position="37"/>
        <end position="47"/>
    </location>
</feature>
<dbReference type="HOGENOM" id="CLU_1346252_0_0_1"/>
<dbReference type="EnsemblPlants" id="ORGLA02G0235000.1">
    <property type="protein sequence ID" value="ORGLA02G0235000.1"/>
    <property type="gene ID" value="ORGLA02G0235000"/>
</dbReference>
<feature type="compositionally biased region" description="Low complexity" evidence="1">
    <location>
        <begin position="10"/>
        <end position="29"/>
    </location>
</feature>
<keyword evidence="3" id="KW-1185">Reference proteome</keyword>
<protein>
    <submittedName>
        <fullName evidence="2">Uncharacterized protein</fullName>
    </submittedName>
</protein>
<reference evidence="2" key="1">
    <citation type="submission" date="2015-06" db="UniProtKB">
        <authorList>
            <consortium name="EnsemblPlants"/>
        </authorList>
    </citation>
    <scope>IDENTIFICATION</scope>
</reference>
<dbReference type="AlphaFoldDB" id="I1P2Z4"/>
<evidence type="ECO:0000313" key="3">
    <source>
        <dbReference type="Proteomes" id="UP000007306"/>
    </source>
</evidence>